<dbReference type="PROSITE" id="PS00892">
    <property type="entry name" value="HIT_1"/>
    <property type="match status" value="1"/>
</dbReference>
<evidence type="ECO:0000256" key="3">
    <source>
        <dbReference type="PROSITE-ProRule" id="PRU00464"/>
    </source>
</evidence>
<dbReference type="CDD" id="cd01275">
    <property type="entry name" value="FHIT"/>
    <property type="match status" value="1"/>
</dbReference>
<dbReference type="InterPro" id="IPR019808">
    <property type="entry name" value="Histidine_triad_CS"/>
</dbReference>
<feature type="domain" description="HIT" evidence="4">
    <location>
        <begin position="5"/>
        <end position="111"/>
    </location>
</feature>
<keyword evidence="1" id="KW-0547">Nucleotide-binding</keyword>
<accession>A0ABY4AII3</accession>
<evidence type="ECO:0000259" key="4">
    <source>
        <dbReference type="PROSITE" id="PS51084"/>
    </source>
</evidence>
<gene>
    <name evidence="5" type="ORF">DHf2319_11190</name>
</gene>
<dbReference type="Proteomes" id="UP000831607">
    <property type="component" value="Chromosome"/>
</dbReference>
<protein>
    <submittedName>
        <fullName evidence="5">HIT family protein</fullName>
    </submittedName>
</protein>
<dbReference type="InterPro" id="IPR039383">
    <property type="entry name" value="FHIT"/>
</dbReference>
<name>A0ABY4AII3_9BURK</name>
<dbReference type="PRINTS" id="PR00332">
    <property type="entry name" value="HISTRIAD"/>
</dbReference>
<feature type="short sequence motif" description="Histidine triad motif" evidence="3">
    <location>
        <begin position="96"/>
        <end position="100"/>
    </location>
</feature>
<dbReference type="InterPro" id="IPR001310">
    <property type="entry name" value="Histidine_triad_HIT"/>
</dbReference>
<dbReference type="PANTHER" id="PTHR42997">
    <property type="entry name" value="HIT FAMILY HYDROLASE"/>
    <property type="match status" value="1"/>
</dbReference>
<dbReference type="Gene3D" id="3.30.428.10">
    <property type="entry name" value="HIT-like"/>
    <property type="match status" value="1"/>
</dbReference>
<dbReference type="InterPro" id="IPR052908">
    <property type="entry name" value="AP-4-A_phosphorylase"/>
</dbReference>
<keyword evidence="2" id="KW-0378">Hydrolase</keyword>
<sequence>MTTSNTCIFCSLPATSLIDENELAFAVRDIFPVNPGHTLLIPKRHVSSCFELTDEETLALMQLLRRAKEAIDAEFKPDDYNIGVNNGPLAGQTVPHVHIHVMPRYRGDVDDIRGGVRNIILERAVYRTNE</sequence>
<evidence type="ECO:0000256" key="1">
    <source>
        <dbReference type="ARBA" id="ARBA00022741"/>
    </source>
</evidence>
<dbReference type="SUPFAM" id="SSF54197">
    <property type="entry name" value="HIT-like"/>
    <property type="match status" value="1"/>
</dbReference>
<reference evidence="5 6" key="1">
    <citation type="submission" date="2020-11" db="EMBL/GenBank/DDBJ databases">
        <title>Algicoccus daihaiensis sp.nov., isolated from Daihai Lake in Inner Mongolia.</title>
        <authorList>
            <person name="Kai J."/>
        </authorList>
    </citation>
    <scope>NUCLEOTIDE SEQUENCE [LARGE SCALE GENOMIC DNA]</scope>
    <source>
        <strain evidence="6">f23</strain>
    </source>
</reference>
<evidence type="ECO:0000313" key="5">
    <source>
        <dbReference type="EMBL" id="UOD49989.1"/>
    </source>
</evidence>
<dbReference type="EMBL" id="CP063982">
    <property type="protein sequence ID" value="UOD49989.1"/>
    <property type="molecule type" value="Genomic_DNA"/>
</dbReference>
<organism evidence="5 6">
    <name type="scientific">Orrella daihaiensis</name>
    <dbReference type="NCBI Taxonomy" id="2782176"/>
    <lineage>
        <taxon>Bacteria</taxon>
        <taxon>Pseudomonadati</taxon>
        <taxon>Pseudomonadota</taxon>
        <taxon>Betaproteobacteria</taxon>
        <taxon>Burkholderiales</taxon>
        <taxon>Alcaligenaceae</taxon>
        <taxon>Orrella</taxon>
    </lineage>
</organism>
<dbReference type="PANTHER" id="PTHR42997:SF1">
    <property type="entry name" value="AP-4-A PHOSPHORYLASE"/>
    <property type="match status" value="1"/>
</dbReference>
<proteinExistence type="predicted"/>
<dbReference type="InterPro" id="IPR011146">
    <property type="entry name" value="HIT-like"/>
</dbReference>
<dbReference type="RefSeq" id="WP_243478383.1">
    <property type="nucleotide sequence ID" value="NZ_CP063982.1"/>
</dbReference>
<evidence type="ECO:0000313" key="6">
    <source>
        <dbReference type="Proteomes" id="UP000831607"/>
    </source>
</evidence>
<dbReference type="Pfam" id="PF01230">
    <property type="entry name" value="HIT"/>
    <property type="match status" value="1"/>
</dbReference>
<keyword evidence="6" id="KW-1185">Reference proteome</keyword>
<dbReference type="InterPro" id="IPR036265">
    <property type="entry name" value="HIT-like_sf"/>
</dbReference>
<dbReference type="PROSITE" id="PS51084">
    <property type="entry name" value="HIT_2"/>
    <property type="match status" value="1"/>
</dbReference>
<evidence type="ECO:0000256" key="2">
    <source>
        <dbReference type="ARBA" id="ARBA00022801"/>
    </source>
</evidence>